<dbReference type="VEuPathDB" id="FungiDB:SAPIO_CDS10369"/>
<proteinExistence type="predicted"/>
<dbReference type="Pfam" id="PF25053">
    <property type="entry name" value="DUF7791"/>
    <property type="match status" value="1"/>
</dbReference>
<dbReference type="KEGG" id="sapo:SAPIO_CDS10369"/>
<reference evidence="3 4" key="1">
    <citation type="journal article" date="2014" name="Genome Announc.">
        <title>Draft genome sequence of the pathogenic fungus Scedosporium apiospermum.</title>
        <authorList>
            <person name="Vandeputte P."/>
            <person name="Ghamrawi S."/>
            <person name="Rechenmann M."/>
            <person name="Iltis A."/>
            <person name="Giraud S."/>
            <person name="Fleury M."/>
            <person name="Thornton C."/>
            <person name="Delhaes L."/>
            <person name="Meyer W."/>
            <person name="Papon N."/>
            <person name="Bouchara J.P."/>
        </authorList>
    </citation>
    <scope>NUCLEOTIDE SEQUENCE [LARGE SCALE GENOMIC DNA]</scope>
    <source>
        <strain evidence="3 4">IHEM 14462</strain>
    </source>
</reference>
<dbReference type="OrthoDB" id="443402at2759"/>
<dbReference type="HOGENOM" id="CLU_002341_6_1_1"/>
<sequence>MDPITSLGVASTAIQIIDFGVRFLSQVKELSDSAKLDLDEFAPLRQEATQLRSLNGILIDAVRRRKELHESNPMKRRHSASARSRMTLRELVNLSDQSTYSPKLAWDEALTLQKWVTQQRSYMENLHARLLTAVQSSQHLVLRSLSQQKWDGLRSWDDSPVVQTLKTSLLENLEFDEIAERQRRIPCAFDDTFEWIFSDHNSAATDGERTWSSLSKWLVEGDGASIYWITGKAESGKSTLMKKLFQDPRTERLLAECGGSVPVVTANFFFWCSDGLDEFSGEPSKLIALLRRLAAYQNIKICVSSRPWMEFEDAFKKQPNLMMQHQTARDIAHYSRESLSKNPAFCEIATYDPKYAENLIQNIVTKASGVFLWVVLVVSSLLEGLAQGDRPSELQMRLEKLPDELDELFTKMLHGMEGQNFRDASHIFRIVHAAAEKPSLLVLSIADDDNVGWALERDVVPLETGELWYNAVRMRRRLGRGSVVPTEIFDSGPQRHISASDITVDDGYLLAAPKVDYLHRTVKDFLLSSPVWDRIEAACDSGFDPHKGLFRAYLVHLKTLPEDKLHPVLFGKLISLCISESRHFAQTDTSLYVRYLDELDQAAVSLTSKKGNMGVTYINRFWKEGNHHWASTLSRSKPTDNFLTVAACCDLVEYLSAKFADNPPSRELASALRADVLTRSDMRSILEGRRRRGQNPCQQVLELLSQYDTTKGKGPLGSNPFHNSRESRGPQPPEFDPTDRMRRASIKGVYKGRRGRGQVSLAMSVRGLMPFSQTASTIPRPAIAEMFYYSEDPKTDLM</sequence>
<dbReference type="PANTHER" id="PTHR10039">
    <property type="entry name" value="AMELOGENIN"/>
    <property type="match status" value="1"/>
</dbReference>
<dbReference type="GeneID" id="27719558"/>
<dbReference type="Proteomes" id="UP000028545">
    <property type="component" value="Unassembled WGS sequence"/>
</dbReference>
<gene>
    <name evidence="3" type="ORF">SAPIO_CDS10369</name>
</gene>
<organism evidence="3 4">
    <name type="scientific">Pseudallescheria apiosperma</name>
    <name type="common">Scedosporium apiospermum</name>
    <dbReference type="NCBI Taxonomy" id="563466"/>
    <lineage>
        <taxon>Eukaryota</taxon>
        <taxon>Fungi</taxon>
        <taxon>Dikarya</taxon>
        <taxon>Ascomycota</taxon>
        <taxon>Pezizomycotina</taxon>
        <taxon>Sordariomycetes</taxon>
        <taxon>Hypocreomycetidae</taxon>
        <taxon>Microascales</taxon>
        <taxon>Microascaceae</taxon>
        <taxon>Scedosporium</taxon>
    </lineage>
</organism>
<protein>
    <recommendedName>
        <fullName evidence="2">DUF7791 domain-containing protein</fullName>
    </recommendedName>
</protein>
<feature type="domain" description="DUF7791" evidence="2">
    <location>
        <begin position="421"/>
        <end position="563"/>
    </location>
</feature>
<evidence type="ECO:0000313" key="4">
    <source>
        <dbReference type="Proteomes" id="UP000028545"/>
    </source>
</evidence>
<dbReference type="OMA" id="PWVVFED"/>
<keyword evidence="4" id="KW-1185">Reference proteome</keyword>
<feature type="region of interest" description="Disordered" evidence="1">
    <location>
        <begin position="708"/>
        <end position="740"/>
    </location>
</feature>
<dbReference type="PANTHER" id="PTHR10039:SF5">
    <property type="entry name" value="NACHT DOMAIN-CONTAINING PROTEIN"/>
    <property type="match status" value="1"/>
</dbReference>
<evidence type="ECO:0000256" key="1">
    <source>
        <dbReference type="SAM" id="MobiDB-lite"/>
    </source>
</evidence>
<dbReference type="EMBL" id="JOWA01000165">
    <property type="protein sequence ID" value="KEZ39004.1"/>
    <property type="molecule type" value="Genomic_DNA"/>
</dbReference>
<dbReference type="AlphaFoldDB" id="A0A084FV92"/>
<evidence type="ECO:0000259" key="2">
    <source>
        <dbReference type="Pfam" id="PF25053"/>
    </source>
</evidence>
<dbReference type="RefSeq" id="XP_016638803.1">
    <property type="nucleotide sequence ID" value="XM_016783966.1"/>
</dbReference>
<dbReference type="InterPro" id="IPR056693">
    <property type="entry name" value="DUF7791"/>
</dbReference>
<accession>A0A084FV92</accession>
<comment type="caution">
    <text evidence="3">The sequence shown here is derived from an EMBL/GenBank/DDBJ whole genome shotgun (WGS) entry which is preliminary data.</text>
</comment>
<name>A0A084FV92_PSEDA</name>
<evidence type="ECO:0000313" key="3">
    <source>
        <dbReference type="EMBL" id="KEZ39004.1"/>
    </source>
</evidence>